<evidence type="ECO:0000256" key="1">
    <source>
        <dbReference type="ARBA" id="ARBA00004496"/>
    </source>
</evidence>
<dbReference type="InterPro" id="IPR036390">
    <property type="entry name" value="WH_DNA-bd_sf"/>
</dbReference>
<accession>A0A9X3SE93</accession>
<organism evidence="7 8">
    <name type="scientific">Streptomonospora mangrovi</name>
    <dbReference type="NCBI Taxonomy" id="2883123"/>
    <lineage>
        <taxon>Bacteria</taxon>
        <taxon>Bacillati</taxon>
        <taxon>Actinomycetota</taxon>
        <taxon>Actinomycetes</taxon>
        <taxon>Streptosporangiales</taxon>
        <taxon>Nocardiopsidaceae</taxon>
        <taxon>Streptomonospora</taxon>
    </lineage>
</organism>
<keyword evidence="8" id="KW-1185">Reference proteome</keyword>
<sequence>MADPADTAEPTGADTADALRHDRQLCFAVYAASRALTGLYRELLAEVGLTYPQYLVLLVLWERGTLSVKELGAALRLDSGTLSPLLRRMEEAGLVRRRREAADDRVVLVSATPEGTALRARVRGVPGRVLAATGMTAAEAAELRTALDRLTGSAGAATAALRARRTAGGPEPAGADR</sequence>
<dbReference type="InterPro" id="IPR039422">
    <property type="entry name" value="MarR/SlyA-like"/>
</dbReference>
<dbReference type="GO" id="GO:0003700">
    <property type="term" value="F:DNA-binding transcription factor activity"/>
    <property type="evidence" value="ECO:0007669"/>
    <property type="project" value="InterPro"/>
</dbReference>
<dbReference type="InterPro" id="IPR000835">
    <property type="entry name" value="HTH_MarR-typ"/>
</dbReference>
<gene>
    <name evidence="7" type="ORF">LG943_04045</name>
</gene>
<reference evidence="7" key="1">
    <citation type="submission" date="2021-10" db="EMBL/GenBank/DDBJ databases">
        <title>Streptomonospora sp. nov., isolated from mangrove soil.</title>
        <authorList>
            <person name="Chen X."/>
            <person name="Ge X."/>
            <person name="Liu W."/>
        </authorList>
    </citation>
    <scope>NUCLEOTIDE SEQUENCE</scope>
    <source>
        <strain evidence="7">S1-112</strain>
    </source>
</reference>
<evidence type="ECO:0000256" key="5">
    <source>
        <dbReference type="ARBA" id="ARBA00023163"/>
    </source>
</evidence>
<dbReference type="SUPFAM" id="SSF46785">
    <property type="entry name" value="Winged helix' DNA-binding domain"/>
    <property type="match status" value="1"/>
</dbReference>
<dbReference type="SMART" id="SM00347">
    <property type="entry name" value="HTH_MARR"/>
    <property type="match status" value="1"/>
</dbReference>
<proteinExistence type="predicted"/>
<dbReference type="PROSITE" id="PS50995">
    <property type="entry name" value="HTH_MARR_2"/>
    <property type="match status" value="1"/>
</dbReference>
<comment type="caution">
    <text evidence="7">The sequence shown here is derived from an EMBL/GenBank/DDBJ whole genome shotgun (WGS) entry which is preliminary data.</text>
</comment>
<dbReference type="FunFam" id="1.10.10.10:FF:000163">
    <property type="entry name" value="MarR family transcriptional regulator"/>
    <property type="match status" value="1"/>
</dbReference>
<keyword evidence="4" id="KW-0238">DNA-binding</keyword>
<feature type="domain" description="HTH marR-type" evidence="6">
    <location>
        <begin position="22"/>
        <end position="152"/>
    </location>
</feature>
<evidence type="ECO:0000256" key="2">
    <source>
        <dbReference type="ARBA" id="ARBA00022490"/>
    </source>
</evidence>
<dbReference type="PRINTS" id="PR00598">
    <property type="entry name" value="HTHMARR"/>
</dbReference>
<protein>
    <submittedName>
        <fullName evidence="7">MarR family transcriptional regulator</fullName>
    </submittedName>
</protein>
<dbReference type="PANTHER" id="PTHR33164:SF5">
    <property type="entry name" value="ORGANIC HYDROPEROXIDE RESISTANCE TRANSCRIPTIONAL REGULATOR"/>
    <property type="match status" value="1"/>
</dbReference>
<name>A0A9X3SE93_9ACTN</name>
<dbReference type="GO" id="GO:0003677">
    <property type="term" value="F:DNA binding"/>
    <property type="evidence" value="ECO:0007669"/>
    <property type="project" value="UniProtKB-KW"/>
</dbReference>
<dbReference type="Pfam" id="PF01047">
    <property type="entry name" value="MarR"/>
    <property type="match status" value="1"/>
</dbReference>
<evidence type="ECO:0000256" key="4">
    <source>
        <dbReference type="ARBA" id="ARBA00023125"/>
    </source>
</evidence>
<dbReference type="GO" id="GO:0006950">
    <property type="term" value="P:response to stress"/>
    <property type="evidence" value="ECO:0007669"/>
    <property type="project" value="TreeGrafter"/>
</dbReference>
<keyword evidence="2" id="KW-0963">Cytoplasm</keyword>
<dbReference type="InterPro" id="IPR036388">
    <property type="entry name" value="WH-like_DNA-bd_sf"/>
</dbReference>
<evidence type="ECO:0000313" key="8">
    <source>
        <dbReference type="Proteomes" id="UP001140076"/>
    </source>
</evidence>
<dbReference type="AlphaFoldDB" id="A0A9X3SE93"/>
<evidence type="ECO:0000256" key="3">
    <source>
        <dbReference type="ARBA" id="ARBA00023015"/>
    </source>
</evidence>
<evidence type="ECO:0000313" key="7">
    <source>
        <dbReference type="EMBL" id="MDA0563505.1"/>
    </source>
</evidence>
<dbReference type="GO" id="GO:0005737">
    <property type="term" value="C:cytoplasm"/>
    <property type="evidence" value="ECO:0007669"/>
    <property type="project" value="UniProtKB-SubCell"/>
</dbReference>
<dbReference type="RefSeq" id="WP_270070786.1">
    <property type="nucleotide sequence ID" value="NZ_JAJAQC010000004.1"/>
</dbReference>
<dbReference type="Proteomes" id="UP001140076">
    <property type="component" value="Unassembled WGS sequence"/>
</dbReference>
<keyword evidence="3" id="KW-0805">Transcription regulation</keyword>
<keyword evidence="5" id="KW-0804">Transcription</keyword>
<comment type="subcellular location">
    <subcellularLocation>
        <location evidence="1">Cytoplasm</location>
    </subcellularLocation>
</comment>
<dbReference type="Gene3D" id="1.10.10.10">
    <property type="entry name" value="Winged helix-like DNA-binding domain superfamily/Winged helix DNA-binding domain"/>
    <property type="match status" value="1"/>
</dbReference>
<evidence type="ECO:0000259" key="6">
    <source>
        <dbReference type="PROSITE" id="PS50995"/>
    </source>
</evidence>
<dbReference type="PANTHER" id="PTHR33164">
    <property type="entry name" value="TRANSCRIPTIONAL REGULATOR, MARR FAMILY"/>
    <property type="match status" value="1"/>
</dbReference>
<dbReference type="EMBL" id="JAJAQC010000004">
    <property type="protein sequence ID" value="MDA0563505.1"/>
    <property type="molecule type" value="Genomic_DNA"/>
</dbReference>